<protein>
    <submittedName>
        <fullName evidence="2 3">Uncharacterized protein</fullName>
    </submittedName>
</protein>
<evidence type="ECO:0000313" key="2">
    <source>
        <dbReference type="EMBL" id="KDE08302.1"/>
    </source>
</evidence>
<dbReference type="Proteomes" id="UP000017200">
    <property type="component" value="Unassembled WGS sequence"/>
</dbReference>
<sequence length="454" mass="50660">MPSLARSPSFLPFAASQTMSAEGDEYYATFNRCENVSFLEDAEHAPPLPSSFRFAPTPHQDSNPTSITTFSSPAPSQGDEFDDVIHLWSDFNITQSPLEHGLGTAPLRIDSTRRSSHARTASASLPRCVSVPIFSRPASFHAQPARRPLSLAFPSQPRMPQRGGTIKTETVPLKVRVTNFLRVARDRTIGGISKRKPKRSLIATSRRKKETFDMVEARQARLSEPELMHRVRAPRSIRRQPAPSLDEPMWDSLKSVDSRIRPRCSTSMGEPKLAVPNLSRHRSLPTLFENFTIRTQEKSETSSFVTLRRHQSSFFSPSTAPESAKSFTSGRAPLRERNMEGFPPSRYYLPSRKMSPLPLSEVVEEVPKFDSSIGDPPLGIDWCDEDGSGDEGTAGEGTVGEEFLFDSWEERLLECYQRDSLPTPEKKKRAWARAVDLGSDDEDSTTGNSMGSLE</sequence>
<dbReference type="EMBL" id="GL541651">
    <property type="protein sequence ID" value="KDE08302.1"/>
    <property type="molecule type" value="Genomic_DNA"/>
</dbReference>
<proteinExistence type="predicted"/>
<accession>U5H2H9</accession>
<dbReference type="OrthoDB" id="2535257at2759"/>
<feature type="compositionally biased region" description="Polar residues" evidence="1">
    <location>
        <begin position="59"/>
        <end position="75"/>
    </location>
</feature>
<organism evidence="2">
    <name type="scientific">Microbotryum lychnidis-dioicae (strain p1A1 Lamole / MvSl-1064)</name>
    <name type="common">Anther smut fungus</name>
    <dbReference type="NCBI Taxonomy" id="683840"/>
    <lineage>
        <taxon>Eukaryota</taxon>
        <taxon>Fungi</taxon>
        <taxon>Dikarya</taxon>
        <taxon>Basidiomycota</taxon>
        <taxon>Pucciniomycotina</taxon>
        <taxon>Microbotryomycetes</taxon>
        <taxon>Microbotryales</taxon>
        <taxon>Microbotryaceae</taxon>
        <taxon>Microbotryum</taxon>
    </lineage>
</organism>
<evidence type="ECO:0000256" key="1">
    <source>
        <dbReference type="SAM" id="MobiDB-lite"/>
    </source>
</evidence>
<dbReference type="AlphaFoldDB" id="U5H2H9"/>
<evidence type="ECO:0000313" key="4">
    <source>
        <dbReference type="Proteomes" id="UP000017200"/>
    </source>
</evidence>
<dbReference type="EnsemblFungi" id="MVLG_01565T0">
    <property type="protein sequence ID" value="MVLG_01565T0"/>
    <property type="gene ID" value="MVLG_01565"/>
</dbReference>
<feature type="compositionally biased region" description="Polar residues" evidence="1">
    <location>
        <begin position="445"/>
        <end position="454"/>
    </location>
</feature>
<name>U5H2H9_USTV1</name>
<feature type="region of interest" description="Disordered" evidence="1">
    <location>
        <begin position="49"/>
        <end position="77"/>
    </location>
</feature>
<reference evidence="2" key="2">
    <citation type="submission" date="2010-11" db="EMBL/GenBank/DDBJ databases">
        <authorList>
            <consortium name="The Broad Institute Genome Sequencing Platform"/>
            <person name="Earl A."/>
            <person name="Ward D."/>
            <person name="Feldgarden M."/>
            <person name="Gevers D."/>
            <person name="Butler R."/>
            <person name="Young S.K."/>
            <person name="Zeng Q."/>
            <person name="Gargeya S."/>
            <person name="Fitzgerald M."/>
            <person name="Haas B."/>
            <person name="Abouelleil A."/>
            <person name="Alvarado L."/>
            <person name="Arachchi H.M."/>
            <person name="Berlin A."/>
            <person name="Brown A."/>
            <person name="Chapman S.B."/>
            <person name="Chen Z."/>
            <person name="Dunbar C."/>
            <person name="Freedman E."/>
            <person name="Gearin G."/>
            <person name="Gellesch M."/>
            <person name="Goldberg J."/>
            <person name="Griggs A."/>
            <person name="Gujja S."/>
            <person name="Heilman E."/>
            <person name="Heiman D."/>
            <person name="Howarth C."/>
            <person name="Larson L."/>
            <person name="Lui A."/>
            <person name="MacDonald P.J.P."/>
            <person name="Mehta T."/>
            <person name="Montmayeur A."/>
            <person name="Murphy C."/>
            <person name="Neiman D."/>
            <person name="Pearson M."/>
            <person name="Priest M."/>
            <person name="Roberts A."/>
            <person name="Saif S."/>
            <person name="Shea T."/>
            <person name="Shenoy N."/>
            <person name="Sisk P."/>
            <person name="Stolte C."/>
            <person name="Sykes S."/>
            <person name="White J."/>
            <person name="Yandava C."/>
            <person name="Wortman J."/>
            <person name="Nusbaum C."/>
            <person name="Birren B."/>
        </authorList>
    </citation>
    <scope>NUCLEOTIDE SEQUENCE</scope>
    <source>
        <strain evidence="2">P1A1 Lamole</strain>
    </source>
</reference>
<evidence type="ECO:0000313" key="3">
    <source>
        <dbReference type="EnsemblFungi" id="MVLG_01565T0"/>
    </source>
</evidence>
<reference evidence="2 4" key="3">
    <citation type="journal article" date="2015" name="BMC Genomics">
        <title>Sex and parasites: genomic and transcriptomic analysis of Microbotryum lychnidis-dioicae, the biotrophic and plant-castrating anther smut fungus.</title>
        <authorList>
            <person name="Perlin M.H."/>
            <person name="Amselem J."/>
            <person name="Fontanillas E."/>
            <person name="Toh S.S."/>
            <person name="Chen Z."/>
            <person name="Goldberg J."/>
            <person name="Duplessis S."/>
            <person name="Henrissat B."/>
            <person name="Young S."/>
            <person name="Zeng Q."/>
            <person name="Aguileta G."/>
            <person name="Petit E."/>
            <person name="Badouin H."/>
            <person name="Andrews J."/>
            <person name="Razeeq D."/>
            <person name="Gabaldon T."/>
            <person name="Quesneville H."/>
            <person name="Giraud T."/>
            <person name="Hood M.E."/>
            <person name="Schultz D.J."/>
            <person name="Cuomo C.A."/>
        </authorList>
    </citation>
    <scope>NUCLEOTIDE SEQUENCE [LARGE SCALE GENOMIC DNA]</scope>
    <source>
        <strain evidence="2">P1A1 Lamole</strain>
        <strain evidence="4">p1A1 Lamole</strain>
    </source>
</reference>
<dbReference type="InParanoid" id="U5H2H9"/>
<gene>
    <name evidence="2" type="ORF">MVLG_01565</name>
</gene>
<feature type="region of interest" description="Disordered" evidence="1">
    <location>
        <begin position="423"/>
        <end position="454"/>
    </location>
</feature>
<reference evidence="4" key="1">
    <citation type="submission" date="2010-11" db="EMBL/GenBank/DDBJ databases">
        <title>The genome sequence of Microbotryum violaceum strain p1A1 Lamole.</title>
        <authorList>
            <person name="Cuomo C."/>
            <person name="Perlin M."/>
            <person name="Young S.K."/>
            <person name="Zeng Q."/>
            <person name="Gargeya S."/>
            <person name="Alvarado L."/>
            <person name="Berlin A."/>
            <person name="Chapman S.B."/>
            <person name="Chen Z."/>
            <person name="Freedman E."/>
            <person name="Gellesch M."/>
            <person name="Goldberg J."/>
            <person name="Griggs A."/>
            <person name="Gujja S."/>
            <person name="Heilman E."/>
            <person name="Heiman D."/>
            <person name="Howarth C."/>
            <person name="Mehta T."/>
            <person name="Neiman D."/>
            <person name="Pearson M."/>
            <person name="Roberts A."/>
            <person name="Saif S."/>
            <person name="Shea T."/>
            <person name="Shenoy N."/>
            <person name="Sisk P."/>
            <person name="Stolte C."/>
            <person name="Sykes S."/>
            <person name="White J."/>
            <person name="Yandava C."/>
            <person name="Haas B."/>
            <person name="Nusbaum C."/>
            <person name="Birren B."/>
        </authorList>
    </citation>
    <scope>NUCLEOTIDE SEQUENCE [LARGE SCALE GENOMIC DNA]</scope>
    <source>
        <strain evidence="4">p1A1 Lamole</strain>
    </source>
</reference>
<dbReference type="EMBL" id="AEIJ01000149">
    <property type="status" value="NOT_ANNOTATED_CDS"/>
    <property type="molecule type" value="Genomic_DNA"/>
</dbReference>
<dbReference type="HOGENOM" id="CLU_602961_0_0_1"/>
<keyword evidence="4" id="KW-1185">Reference proteome</keyword>
<reference evidence="3" key="4">
    <citation type="submission" date="2015-06" db="UniProtKB">
        <authorList>
            <consortium name="EnsemblFungi"/>
        </authorList>
    </citation>
    <scope>IDENTIFICATION</scope>
</reference>